<dbReference type="PANTHER" id="PTHR34072">
    <property type="entry name" value="ENZYMATIC POLYPROTEIN-RELATED"/>
    <property type="match status" value="1"/>
</dbReference>
<reference evidence="2" key="1">
    <citation type="journal article" date="2019" name="Sci. Rep.">
        <title>Draft genome of Tanacetum cinerariifolium, the natural source of mosquito coil.</title>
        <authorList>
            <person name="Yamashiro T."/>
            <person name="Shiraishi A."/>
            <person name="Satake H."/>
            <person name="Nakayama K."/>
        </authorList>
    </citation>
    <scope>NUCLEOTIDE SEQUENCE</scope>
</reference>
<comment type="caution">
    <text evidence="2">The sequence shown here is derived from an EMBL/GenBank/DDBJ whole genome shotgun (WGS) entry which is preliminary data.</text>
</comment>
<name>A0A6L2N897_TANCI</name>
<sequence>MPYYISQTADNLKEIVQKELEEFKKQEIMNEFRNEMATYHNFTACDVPKFDGVLDPIAGTRWLAAVEGTFRTSKRKEKNRVNFASNFLRDSTRMWWEGKVTRRKFNDLIRYCSEYHENEKLKVKRFQIMLRDAIREVISPFKCTNLDDLLSRARMRGTNLLRRKNTSFEKKSEKDVLVVNEFLDVFPEDLPVFINDTLVYFKSKEEHEVYLLEVLETLKRENCLNVDPAKIKAVMNWQASKNSKKKLLTPYERTIHFEVKSKMVFLGFYTSFIVMHLIPVSDVSLCNEARWLDLLKDYDCEIHYHPGKANVMADALSQKESDKVTRIHLLRMIVTLDLFKRIKAAQVEALKESHATKYLVHPGADKMYYDLRDIYWWPEMKKDIALYVRSSGVDKGKEKKYLSILK</sequence>
<organism evidence="2">
    <name type="scientific">Tanacetum cinerariifolium</name>
    <name type="common">Dalmatian daisy</name>
    <name type="synonym">Chrysanthemum cinerariifolium</name>
    <dbReference type="NCBI Taxonomy" id="118510"/>
    <lineage>
        <taxon>Eukaryota</taxon>
        <taxon>Viridiplantae</taxon>
        <taxon>Streptophyta</taxon>
        <taxon>Embryophyta</taxon>
        <taxon>Tracheophyta</taxon>
        <taxon>Spermatophyta</taxon>
        <taxon>Magnoliopsida</taxon>
        <taxon>eudicotyledons</taxon>
        <taxon>Gunneridae</taxon>
        <taxon>Pentapetalae</taxon>
        <taxon>asterids</taxon>
        <taxon>campanulids</taxon>
        <taxon>Asterales</taxon>
        <taxon>Asteraceae</taxon>
        <taxon>Asteroideae</taxon>
        <taxon>Anthemideae</taxon>
        <taxon>Anthemidinae</taxon>
        <taxon>Tanacetum</taxon>
    </lineage>
</organism>
<dbReference type="Gene3D" id="1.10.340.70">
    <property type="match status" value="1"/>
</dbReference>
<evidence type="ECO:0000313" key="2">
    <source>
        <dbReference type="EMBL" id="GEU81829.1"/>
    </source>
</evidence>
<proteinExistence type="predicted"/>
<feature type="domain" description="Integrase zinc-binding" evidence="1">
    <location>
        <begin position="346"/>
        <end position="390"/>
    </location>
</feature>
<accession>A0A6L2N897</accession>
<dbReference type="AlphaFoldDB" id="A0A6L2N897"/>
<dbReference type="InterPro" id="IPR041588">
    <property type="entry name" value="Integrase_H2C2"/>
</dbReference>
<evidence type="ECO:0000259" key="1">
    <source>
        <dbReference type="Pfam" id="PF17921"/>
    </source>
</evidence>
<dbReference type="EMBL" id="BKCJ010008363">
    <property type="protein sequence ID" value="GEU81829.1"/>
    <property type="molecule type" value="Genomic_DNA"/>
</dbReference>
<dbReference type="SUPFAM" id="SSF56672">
    <property type="entry name" value="DNA/RNA polymerases"/>
    <property type="match status" value="1"/>
</dbReference>
<protein>
    <recommendedName>
        <fullName evidence="1">Integrase zinc-binding domain-containing protein</fullName>
    </recommendedName>
</protein>
<gene>
    <name evidence="2" type="ORF">Tci_053807</name>
</gene>
<dbReference type="Pfam" id="PF17921">
    <property type="entry name" value="Integrase_H2C2"/>
    <property type="match status" value="1"/>
</dbReference>
<dbReference type="PANTHER" id="PTHR34072:SF52">
    <property type="entry name" value="RIBONUCLEASE H"/>
    <property type="match status" value="1"/>
</dbReference>
<dbReference type="InterPro" id="IPR043502">
    <property type="entry name" value="DNA/RNA_pol_sf"/>
</dbReference>